<dbReference type="Pfam" id="PF10137">
    <property type="entry name" value="CAP12-PCTIR_TIR"/>
    <property type="match status" value="1"/>
</dbReference>
<dbReference type="RefSeq" id="WP_187150254.1">
    <property type="nucleotide sequence ID" value="NZ_LWUJ01000011.1"/>
</dbReference>
<dbReference type="GO" id="GO:0050135">
    <property type="term" value="F:NADP+ nucleosidase activity"/>
    <property type="evidence" value="ECO:0007669"/>
    <property type="project" value="InterPro"/>
</dbReference>
<proteinExistence type="predicted"/>
<feature type="domain" description="CD-NTase-associated protein 12/Pycsar effector protein TIR" evidence="1">
    <location>
        <begin position="74"/>
        <end position="197"/>
    </location>
</feature>
<evidence type="ECO:0000313" key="3">
    <source>
        <dbReference type="Proteomes" id="UP000077623"/>
    </source>
</evidence>
<comment type="caution">
    <text evidence="2">The sequence shown here is derived from an EMBL/GenBank/DDBJ whole genome shotgun (WGS) entry which is preliminary data.</text>
</comment>
<evidence type="ECO:0000313" key="2">
    <source>
        <dbReference type="EMBL" id="OAL10413.1"/>
    </source>
</evidence>
<name>A0A1A9QD79_9MOLU</name>
<dbReference type="InterPro" id="IPR019302">
    <property type="entry name" value="CAP12/PCTIR_TIR_dom"/>
</dbReference>
<dbReference type="AlphaFoldDB" id="A0A1A9QD79"/>
<gene>
    <name evidence="2" type="ORF">A6V39_03185</name>
</gene>
<dbReference type="Proteomes" id="UP000077623">
    <property type="component" value="Unassembled WGS sequence"/>
</dbReference>
<dbReference type="EMBL" id="LWUJ01000011">
    <property type="protein sequence ID" value="OAL10413.1"/>
    <property type="molecule type" value="Genomic_DNA"/>
</dbReference>
<reference evidence="3" key="1">
    <citation type="submission" date="2016-04" db="EMBL/GenBank/DDBJ databases">
        <authorList>
            <person name="Quiroz-Castaneda R.E."/>
            <person name="Martinez-Ocampo F."/>
        </authorList>
    </citation>
    <scope>NUCLEOTIDE SEQUENCE [LARGE SCALE GENOMIC DNA]</scope>
    <source>
        <strain evidence="3">INIFAP01</strain>
    </source>
</reference>
<protein>
    <recommendedName>
        <fullName evidence="1">CD-NTase-associated protein 12/Pycsar effector protein TIR domain-containing protein</fullName>
    </recommendedName>
</protein>
<sequence length="221" mass="25589">MVSELFEILNNFETLSNFREKFKWISKVIIWAEKTNEKKLENKAISFQINQSDEDFNNVVKELNLIKKKYSLNQVFVIYGHKQELLNEVVLILKNEDFKDHYFELGNITNSSNLLNKIIDGMKKSILILAIVSADDKGGKDEGENTAFLPRSRQNVIMELGLGIGLLGIRNILVLWDSKIDRMEFSDFSGHATINLDNSGEWKKNLSTNLKKWKEMIQNFI</sequence>
<organism evidence="2 3">
    <name type="scientific">Candidatus Mycoplasma haematobovis</name>
    <dbReference type="NCBI Taxonomy" id="432608"/>
    <lineage>
        <taxon>Bacteria</taxon>
        <taxon>Bacillati</taxon>
        <taxon>Mycoplasmatota</taxon>
        <taxon>Mollicutes</taxon>
        <taxon>Mycoplasmataceae</taxon>
        <taxon>Mycoplasma</taxon>
    </lineage>
</organism>
<accession>A0A1A9QD79</accession>
<evidence type="ECO:0000259" key="1">
    <source>
        <dbReference type="Pfam" id="PF10137"/>
    </source>
</evidence>
<keyword evidence="3" id="KW-1185">Reference proteome</keyword>
<dbReference type="STRING" id="432608.A6V39_03185"/>